<organism evidence="1 2">
    <name type="scientific">Liquorilactobacillus hordei DSM 19519</name>
    <dbReference type="NCBI Taxonomy" id="1423759"/>
    <lineage>
        <taxon>Bacteria</taxon>
        <taxon>Bacillati</taxon>
        <taxon>Bacillota</taxon>
        <taxon>Bacilli</taxon>
        <taxon>Lactobacillales</taxon>
        <taxon>Lactobacillaceae</taxon>
        <taxon>Liquorilactobacillus</taxon>
    </lineage>
</organism>
<proteinExistence type="predicted"/>
<dbReference type="AlphaFoldDB" id="A0A0R1MJ09"/>
<reference evidence="1 2" key="1">
    <citation type="journal article" date="2015" name="Genome Announc.">
        <title>Expanding the biotechnology potential of lactobacilli through comparative genomics of 213 strains and associated genera.</title>
        <authorList>
            <person name="Sun Z."/>
            <person name="Harris H.M."/>
            <person name="McCann A."/>
            <person name="Guo C."/>
            <person name="Argimon S."/>
            <person name="Zhang W."/>
            <person name="Yang X."/>
            <person name="Jeffery I.B."/>
            <person name="Cooney J.C."/>
            <person name="Kagawa T.F."/>
            <person name="Liu W."/>
            <person name="Song Y."/>
            <person name="Salvetti E."/>
            <person name="Wrobel A."/>
            <person name="Rasinkangas P."/>
            <person name="Parkhill J."/>
            <person name="Rea M.C."/>
            <person name="O'Sullivan O."/>
            <person name="Ritari J."/>
            <person name="Douillard F.P."/>
            <person name="Paul Ross R."/>
            <person name="Yang R."/>
            <person name="Briner A.E."/>
            <person name="Felis G.E."/>
            <person name="de Vos W.M."/>
            <person name="Barrangou R."/>
            <person name="Klaenhammer T.R."/>
            <person name="Caufield P.W."/>
            <person name="Cui Y."/>
            <person name="Zhang H."/>
            <person name="O'Toole P.W."/>
        </authorList>
    </citation>
    <scope>NUCLEOTIDE SEQUENCE [LARGE SCALE GENOMIC DNA]</scope>
    <source>
        <strain evidence="1 2">DSM 19519</strain>
    </source>
</reference>
<accession>A0A0R1MJ09</accession>
<dbReference type="PATRIC" id="fig|1423759.3.peg.1149"/>
<comment type="caution">
    <text evidence="1">The sequence shown here is derived from an EMBL/GenBank/DDBJ whole genome shotgun (WGS) entry which is preliminary data.</text>
</comment>
<evidence type="ECO:0000313" key="1">
    <source>
        <dbReference type="EMBL" id="KRL08013.1"/>
    </source>
</evidence>
<sequence length="69" mass="8137">MTLLEKIDPEIKWGGRLRPTELCNFDMFEENTIFILKDKFLTYGDTEDLSIISELDYTDFVALINIMKE</sequence>
<evidence type="ECO:0000313" key="2">
    <source>
        <dbReference type="Proteomes" id="UP000051448"/>
    </source>
</evidence>
<dbReference type="Proteomes" id="UP000051448">
    <property type="component" value="Unassembled WGS sequence"/>
</dbReference>
<gene>
    <name evidence="1" type="ORF">FC92_GL001085</name>
</gene>
<keyword evidence="2" id="KW-1185">Reference proteome</keyword>
<protein>
    <submittedName>
        <fullName evidence="1">Uncharacterized protein</fullName>
    </submittedName>
</protein>
<dbReference type="STRING" id="1423759.FC92_GL001085"/>
<name>A0A0R1MJ09_9LACO</name>
<dbReference type="EMBL" id="AZDX01000003">
    <property type="protein sequence ID" value="KRL08013.1"/>
    <property type="molecule type" value="Genomic_DNA"/>
</dbReference>